<evidence type="ECO:0000256" key="9">
    <source>
        <dbReference type="SAM" id="MobiDB-lite"/>
    </source>
</evidence>
<feature type="modified residue" description="4-aspartylphosphate" evidence="8">
    <location>
        <position position="76"/>
    </location>
</feature>
<dbReference type="eggNOG" id="KOG1601">
    <property type="taxonomic scope" value="Eukaryota"/>
</dbReference>
<dbReference type="Pfam" id="PF00072">
    <property type="entry name" value="Response_reg"/>
    <property type="match status" value="1"/>
</dbReference>
<evidence type="ECO:0000256" key="4">
    <source>
        <dbReference type="ARBA" id="ARBA00023015"/>
    </source>
</evidence>
<feature type="domain" description="Response regulatory" evidence="10">
    <location>
        <begin position="17"/>
        <end position="139"/>
    </location>
</feature>
<proteinExistence type="predicted"/>
<name>A0A0D3EH30_BRAOL</name>
<dbReference type="SUPFAM" id="SSF52172">
    <property type="entry name" value="CheY-like"/>
    <property type="match status" value="1"/>
</dbReference>
<dbReference type="GO" id="GO:0000160">
    <property type="term" value="P:phosphorelay signal transduction system"/>
    <property type="evidence" value="ECO:0007669"/>
    <property type="project" value="UniProtKB-KW"/>
</dbReference>
<dbReference type="InterPro" id="IPR001789">
    <property type="entry name" value="Sig_transdc_resp-reg_receiver"/>
</dbReference>
<comment type="subcellular location">
    <subcellularLocation>
        <location evidence="1">Nucleus</location>
    </subcellularLocation>
</comment>
<keyword evidence="4" id="KW-0805">Transcription regulation</keyword>
<dbReference type="RefSeq" id="XP_013610469.1">
    <property type="nucleotide sequence ID" value="XM_013755015.1"/>
</dbReference>
<reference evidence="12" key="2">
    <citation type="submission" date="2015-03" db="UniProtKB">
        <authorList>
            <consortium name="EnsemblPlants"/>
        </authorList>
    </citation>
    <scope>IDENTIFICATION</scope>
</reference>
<dbReference type="EnsemblPlants" id="Bo9g175250.1">
    <property type="protein sequence ID" value="Bo9g175250.1"/>
    <property type="gene ID" value="Bo9g175250"/>
</dbReference>
<dbReference type="Gramene" id="Bo9g175250.1">
    <property type="protein sequence ID" value="Bo9g175250.1"/>
    <property type="gene ID" value="Bo9g175250"/>
</dbReference>
<feature type="compositionally biased region" description="Polar residues" evidence="9">
    <location>
        <begin position="191"/>
        <end position="203"/>
    </location>
</feature>
<keyword evidence="2 8" id="KW-0597">Phosphoprotein</keyword>
<feature type="region of interest" description="Disordered" evidence="9">
    <location>
        <begin position="466"/>
        <end position="527"/>
    </location>
</feature>
<dbReference type="InterPro" id="IPR006447">
    <property type="entry name" value="Myb_dom_plants"/>
</dbReference>
<dbReference type="AlphaFoldDB" id="A0A0D3EH30"/>
<keyword evidence="7" id="KW-0539">Nucleus</keyword>
<dbReference type="NCBIfam" id="TIGR01557">
    <property type="entry name" value="myb_SHAQKYF"/>
    <property type="match status" value="1"/>
</dbReference>
<reference evidence="12 13" key="1">
    <citation type="journal article" date="2014" name="Genome Biol.">
        <title>Transcriptome and methylome profiling reveals relics of genome dominance in the mesopolyploid Brassica oleracea.</title>
        <authorList>
            <person name="Parkin I.A."/>
            <person name="Koh C."/>
            <person name="Tang H."/>
            <person name="Robinson S.J."/>
            <person name="Kagale S."/>
            <person name="Clarke W.E."/>
            <person name="Town C.D."/>
            <person name="Nixon J."/>
            <person name="Krishnakumar V."/>
            <person name="Bidwell S.L."/>
            <person name="Denoeud F."/>
            <person name="Belcram H."/>
            <person name="Links M.G."/>
            <person name="Just J."/>
            <person name="Clarke C."/>
            <person name="Bender T."/>
            <person name="Huebert T."/>
            <person name="Mason A.S."/>
            <person name="Pires J.C."/>
            <person name="Barker G."/>
            <person name="Moore J."/>
            <person name="Walley P.G."/>
            <person name="Manoli S."/>
            <person name="Batley J."/>
            <person name="Edwards D."/>
            <person name="Nelson M.N."/>
            <person name="Wang X."/>
            <person name="Paterson A.H."/>
            <person name="King G."/>
            <person name="Bancroft I."/>
            <person name="Chalhoub B."/>
            <person name="Sharpe A.G."/>
        </authorList>
    </citation>
    <scope>NUCLEOTIDE SEQUENCE</scope>
    <source>
        <strain evidence="12 13">cv. TO1000</strain>
    </source>
</reference>
<evidence type="ECO:0000256" key="7">
    <source>
        <dbReference type="ARBA" id="ARBA00023242"/>
    </source>
</evidence>
<sequence>MAFAQVFYNQSSVLRINVMVVDDDPVFLQIMSRRLENLKYRDPSTMEITVIAVKDSREALSTLKIERNNIDLIVTDYYMPDMNGLQLKKQITQEFGNLPVIVMSSDTNKEHESLTCGAMGFIQKPINATELTKIYQLALTCKRNGKSTLWTENNHNDTDVSISQQIQLVPEQDNLMMTKKKKFSPRPDARSMNSSNGTCVSTDASRKNKKRKANGGSGDDFESLSQPSMKSKITWTDDLHDLFLQAIRHIGLDKAVPKKILEFMNVSYLTRENVASHLQKYRQFLRKVAERSSLCSNMLPSNGIDSIYPYPHTREPYYNNYTSSSSSWYGTSLNNRSFYSKPGHGLGQSRLLSNTSDPVCFSQMPHSYMNQSSTYDTHRIGSNLTLPIQSNLNYSSQNEGRRSFLEPTANKTSQTSQALGFEQHGLSAINGSGFNNNTLISYGSLTPNQLGTNSYKGSISTQQGMTNGSLALNQPGMSAYGSSTSTQPGMSSHISLTPNQPGRNSYGSLTAPQPRMSTHESLSPNQQGISSYENLTSNQLGINSHGGLSHDQPRMSSYENLTSNNLGLSSHGFLTPNQPGLKSYGSAIHSVGLNSFEGLTTHQPGSSNFSYGLQSFLNNENTAYEPQPHPHAQAAAQKNIEIPQQENLSLFDELGNINELLCDISNFELDHNKQQEAVSTNQFELPANVSTEMNQFFSLEDDDWTFVNTNQGHSNGETTNNVAPETNSQTFNMSTNHNQEQDAQDFVDWSFLNPEDLANEYDFMDSLFNGMN</sequence>
<evidence type="ECO:0008006" key="14">
    <source>
        <dbReference type="Google" id="ProtNLM"/>
    </source>
</evidence>
<dbReference type="PANTHER" id="PTHR43874:SF19">
    <property type="entry name" value="RESPONSE REGULATOR 23-RELATED"/>
    <property type="match status" value="1"/>
</dbReference>
<dbReference type="SMR" id="A0A0D3EH30"/>
<dbReference type="KEGG" id="boe:106317158"/>
<evidence type="ECO:0000313" key="13">
    <source>
        <dbReference type="Proteomes" id="UP000032141"/>
    </source>
</evidence>
<evidence type="ECO:0000259" key="11">
    <source>
        <dbReference type="PROSITE" id="PS51294"/>
    </source>
</evidence>
<evidence type="ECO:0000256" key="5">
    <source>
        <dbReference type="ARBA" id="ARBA00023159"/>
    </source>
</evidence>
<keyword evidence="13" id="KW-1185">Reference proteome</keyword>
<keyword evidence="6" id="KW-0804">Transcription</keyword>
<dbReference type="InterPro" id="IPR045279">
    <property type="entry name" value="ARR-like"/>
</dbReference>
<organism evidence="12 13">
    <name type="scientific">Brassica oleracea var. oleracea</name>
    <dbReference type="NCBI Taxonomy" id="109376"/>
    <lineage>
        <taxon>Eukaryota</taxon>
        <taxon>Viridiplantae</taxon>
        <taxon>Streptophyta</taxon>
        <taxon>Embryophyta</taxon>
        <taxon>Tracheophyta</taxon>
        <taxon>Spermatophyta</taxon>
        <taxon>Magnoliopsida</taxon>
        <taxon>eudicotyledons</taxon>
        <taxon>Gunneridae</taxon>
        <taxon>Pentapetalae</taxon>
        <taxon>rosids</taxon>
        <taxon>malvids</taxon>
        <taxon>Brassicales</taxon>
        <taxon>Brassicaceae</taxon>
        <taxon>Brassiceae</taxon>
        <taxon>Brassica</taxon>
    </lineage>
</organism>
<keyword evidence="5" id="KW-0010">Activator</keyword>
<dbReference type="Proteomes" id="UP000032141">
    <property type="component" value="Chromosome C9"/>
</dbReference>
<dbReference type="InterPro" id="IPR017930">
    <property type="entry name" value="Myb_dom"/>
</dbReference>
<dbReference type="InterPro" id="IPR009057">
    <property type="entry name" value="Homeodomain-like_sf"/>
</dbReference>
<dbReference type="PROSITE" id="PS50110">
    <property type="entry name" value="RESPONSE_REGULATORY"/>
    <property type="match status" value="1"/>
</dbReference>
<dbReference type="Gene3D" id="3.40.50.2300">
    <property type="match status" value="1"/>
</dbReference>
<dbReference type="FunFam" id="1.10.10.60:FF:000007">
    <property type="entry name" value="Two-component response regulator"/>
    <property type="match status" value="1"/>
</dbReference>
<dbReference type="InterPro" id="IPR011006">
    <property type="entry name" value="CheY-like_superfamily"/>
</dbReference>
<accession>A0A0D3EH30</accession>
<dbReference type="SUPFAM" id="SSF46689">
    <property type="entry name" value="Homeodomain-like"/>
    <property type="match status" value="1"/>
</dbReference>
<evidence type="ECO:0000313" key="12">
    <source>
        <dbReference type="EnsemblPlants" id="Bo9g175250.1"/>
    </source>
</evidence>
<dbReference type="PANTHER" id="PTHR43874">
    <property type="entry name" value="TWO-COMPONENT RESPONSE REGULATOR"/>
    <property type="match status" value="1"/>
</dbReference>
<dbReference type="GO" id="GO:0003677">
    <property type="term" value="F:DNA binding"/>
    <property type="evidence" value="ECO:0007669"/>
    <property type="project" value="InterPro"/>
</dbReference>
<dbReference type="GO" id="GO:0009736">
    <property type="term" value="P:cytokinin-activated signaling pathway"/>
    <property type="evidence" value="ECO:0007669"/>
    <property type="project" value="InterPro"/>
</dbReference>
<dbReference type="GeneID" id="106317158"/>
<dbReference type="Gene3D" id="1.10.10.60">
    <property type="entry name" value="Homeodomain-like"/>
    <property type="match status" value="1"/>
</dbReference>
<evidence type="ECO:0000256" key="2">
    <source>
        <dbReference type="ARBA" id="ARBA00022553"/>
    </source>
</evidence>
<dbReference type="SMART" id="SM00448">
    <property type="entry name" value="REC"/>
    <property type="match status" value="1"/>
</dbReference>
<dbReference type="InterPro" id="IPR001005">
    <property type="entry name" value="SANT/Myb"/>
</dbReference>
<keyword evidence="3" id="KW-0902">Two-component regulatory system</keyword>
<dbReference type="HOGENOM" id="CLU_387641_0_0_1"/>
<dbReference type="OrthoDB" id="21225at2759"/>
<dbReference type="Pfam" id="PF00249">
    <property type="entry name" value="Myb_DNA-binding"/>
    <property type="match status" value="1"/>
</dbReference>
<protein>
    <recommendedName>
        <fullName evidence="14">Response regulatory domain-containing protein</fullName>
    </recommendedName>
</protein>
<feature type="domain" description="HTH myb-type" evidence="11">
    <location>
        <begin position="234"/>
        <end position="286"/>
    </location>
</feature>
<evidence type="ECO:0000256" key="3">
    <source>
        <dbReference type="ARBA" id="ARBA00023012"/>
    </source>
</evidence>
<dbReference type="OMA" id="DTNKEHE"/>
<feature type="region of interest" description="Disordered" evidence="9">
    <location>
        <begin position="174"/>
        <end position="225"/>
    </location>
</feature>
<dbReference type="STRING" id="109376.A0A0D3EH30"/>
<evidence type="ECO:0000256" key="1">
    <source>
        <dbReference type="ARBA" id="ARBA00004123"/>
    </source>
</evidence>
<dbReference type="GO" id="GO:0005634">
    <property type="term" value="C:nucleus"/>
    <property type="evidence" value="ECO:0007669"/>
    <property type="project" value="UniProtKB-SubCell"/>
</dbReference>
<evidence type="ECO:0000256" key="6">
    <source>
        <dbReference type="ARBA" id="ARBA00023163"/>
    </source>
</evidence>
<evidence type="ECO:0000259" key="10">
    <source>
        <dbReference type="PROSITE" id="PS50110"/>
    </source>
</evidence>
<evidence type="ECO:0000256" key="8">
    <source>
        <dbReference type="PROSITE-ProRule" id="PRU00169"/>
    </source>
</evidence>
<dbReference type="PROSITE" id="PS51294">
    <property type="entry name" value="HTH_MYB"/>
    <property type="match status" value="1"/>
</dbReference>